<sequence>MPTTSYKILIVEDTLAMAILYEKQLASAGYIVETASSLSEANEKQSTTQFDLLLLDLNLPDGDGLEYLERIFGTDLETSAIVITADASLNKAIQAMKLGALDYLVKPFAESRLITTVANTLERIQLRDDLEEIRAVTHDNRHFQDFIGSSKEMQKVYRTIENVAKSKATVFVLGNSGTGKEVCAEAIHKTGPRSGKPFIAVNCAAIPKDLLESELFGHLKGSFTGAISNRLGAAKEANGGTLFLDELCELDLNLQSKLLRFLQTSEVTAVGTSKSEKVDVRVICATNKDPIKEVREGRFREDLFFRLNVVPIKLPDLQLRGRDIIEIAEYFLKKYSLEEGKKFLGFTKEASVFLNSYSWPGNVRELQNTIRNIAVLHNDELVTPEMFPEMSTGVISTSNAAVPHSNQEDESGRLKRLSDIEREAIEERIKLCDGSIPLAAETLGVSPSTLYRKKEDWKANASKS</sequence>
<dbReference type="GO" id="GO:0000160">
    <property type="term" value="P:phosphorelay signal transduction system"/>
    <property type="evidence" value="ECO:0007669"/>
    <property type="project" value="UniProtKB-KW"/>
</dbReference>
<evidence type="ECO:0000256" key="1">
    <source>
        <dbReference type="ARBA" id="ARBA00022553"/>
    </source>
</evidence>
<proteinExistence type="predicted"/>
<evidence type="ECO:0000256" key="8">
    <source>
        <dbReference type="ARBA" id="ARBA00023163"/>
    </source>
</evidence>
<dbReference type="PANTHER" id="PTHR32071:SF117">
    <property type="entry name" value="PTS-DEPENDENT DIHYDROXYACETONE KINASE OPERON REGULATORY PROTEIN-RELATED"/>
    <property type="match status" value="1"/>
</dbReference>
<dbReference type="InterPro" id="IPR002197">
    <property type="entry name" value="HTH_Fis"/>
</dbReference>
<dbReference type="GO" id="GO:0005524">
    <property type="term" value="F:ATP binding"/>
    <property type="evidence" value="ECO:0007669"/>
    <property type="project" value="UniProtKB-KW"/>
</dbReference>
<dbReference type="InterPro" id="IPR058031">
    <property type="entry name" value="AAA_lid_NorR"/>
</dbReference>
<dbReference type="EMBL" id="CP123872">
    <property type="protein sequence ID" value="WND03283.1"/>
    <property type="molecule type" value="Genomic_DNA"/>
</dbReference>
<dbReference type="Proteomes" id="UP001268683">
    <property type="component" value="Chromosome"/>
</dbReference>
<evidence type="ECO:0000256" key="9">
    <source>
        <dbReference type="PROSITE-ProRule" id="PRU00169"/>
    </source>
</evidence>
<dbReference type="SUPFAM" id="SSF46689">
    <property type="entry name" value="Homeodomain-like"/>
    <property type="match status" value="1"/>
</dbReference>
<dbReference type="InterPro" id="IPR025944">
    <property type="entry name" value="Sigma_54_int_dom_CS"/>
</dbReference>
<dbReference type="SMART" id="SM00382">
    <property type="entry name" value="AAA"/>
    <property type="match status" value="1"/>
</dbReference>
<dbReference type="InterPro" id="IPR003593">
    <property type="entry name" value="AAA+_ATPase"/>
</dbReference>
<dbReference type="InterPro" id="IPR011006">
    <property type="entry name" value="CheY-like_superfamily"/>
</dbReference>
<keyword evidence="2" id="KW-0547">Nucleotide-binding</keyword>
<evidence type="ECO:0000313" key="13">
    <source>
        <dbReference type="Proteomes" id="UP001268683"/>
    </source>
</evidence>
<gene>
    <name evidence="12" type="ORF">QGN29_02730</name>
</gene>
<evidence type="ECO:0000313" key="12">
    <source>
        <dbReference type="EMBL" id="WND03283.1"/>
    </source>
</evidence>
<dbReference type="AlphaFoldDB" id="A0AA52EGK9"/>
<dbReference type="Gene3D" id="3.40.50.300">
    <property type="entry name" value="P-loop containing nucleotide triphosphate hydrolases"/>
    <property type="match status" value="1"/>
</dbReference>
<feature type="domain" description="Sigma-54 factor interaction" evidence="10">
    <location>
        <begin position="146"/>
        <end position="375"/>
    </location>
</feature>
<evidence type="ECO:0000256" key="3">
    <source>
        <dbReference type="ARBA" id="ARBA00022840"/>
    </source>
</evidence>
<dbReference type="SMART" id="SM00448">
    <property type="entry name" value="REC"/>
    <property type="match status" value="1"/>
</dbReference>
<keyword evidence="6" id="KW-0238">DNA-binding</keyword>
<name>A0AA52EGK9_9PROT</name>
<evidence type="ECO:0000256" key="2">
    <source>
        <dbReference type="ARBA" id="ARBA00022741"/>
    </source>
</evidence>
<evidence type="ECO:0000256" key="4">
    <source>
        <dbReference type="ARBA" id="ARBA00023012"/>
    </source>
</evidence>
<dbReference type="PANTHER" id="PTHR32071">
    <property type="entry name" value="TRANSCRIPTIONAL REGULATORY PROTEIN"/>
    <property type="match status" value="1"/>
</dbReference>
<keyword evidence="5" id="KW-0805">Transcription regulation</keyword>
<dbReference type="GO" id="GO:0006355">
    <property type="term" value="P:regulation of DNA-templated transcription"/>
    <property type="evidence" value="ECO:0007669"/>
    <property type="project" value="InterPro"/>
</dbReference>
<dbReference type="PROSITE" id="PS00676">
    <property type="entry name" value="SIGMA54_INTERACT_2"/>
    <property type="match status" value="1"/>
</dbReference>
<dbReference type="Pfam" id="PF00158">
    <property type="entry name" value="Sigma54_activat"/>
    <property type="match status" value="1"/>
</dbReference>
<dbReference type="Pfam" id="PF00072">
    <property type="entry name" value="Response_reg"/>
    <property type="match status" value="1"/>
</dbReference>
<dbReference type="SUPFAM" id="SSF52540">
    <property type="entry name" value="P-loop containing nucleoside triphosphate hydrolases"/>
    <property type="match status" value="1"/>
</dbReference>
<keyword evidence="13" id="KW-1185">Reference proteome</keyword>
<keyword evidence="3" id="KW-0067">ATP-binding</keyword>
<dbReference type="InterPro" id="IPR002078">
    <property type="entry name" value="Sigma_54_int"/>
</dbReference>
<keyword evidence="8" id="KW-0804">Transcription</keyword>
<evidence type="ECO:0000259" key="10">
    <source>
        <dbReference type="PROSITE" id="PS50045"/>
    </source>
</evidence>
<dbReference type="PROSITE" id="PS00688">
    <property type="entry name" value="SIGMA54_INTERACT_3"/>
    <property type="match status" value="1"/>
</dbReference>
<dbReference type="FunFam" id="1.10.8.60:FF:000120">
    <property type="entry name" value="Sigma-54-dependent Fis family transcriptional regulator"/>
    <property type="match status" value="1"/>
</dbReference>
<protein>
    <submittedName>
        <fullName evidence="12">Sigma-54 dependent transcriptional regulator</fullName>
    </submittedName>
</protein>
<dbReference type="PROSITE" id="PS50045">
    <property type="entry name" value="SIGMA54_INTERACT_4"/>
    <property type="match status" value="1"/>
</dbReference>
<keyword evidence="1 9" id="KW-0597">Phosphoprotein</keyword>
<dbReference type="InterPro" id="IPR009057">
    <property type="entry name" value="Homeodomain-like_sf"/>
</dbReference>
<dbReference type="Pfam" id="PF25601">
    <property type="entry name" value="AAA_lid_14"/>
    <property type="match status" value="1"/>
</dbReference>
<dbReference type="InterPro" id="IPR001789">
    <property type="entry name" value="Sig_transdc_resp-reg_receiver"/>
</dbReference>
<dbReference type="SUPFAM" id="SSF52172">
    <property type="entry name" value="CheY-like"/>
    <property type="match status" value="1"/>
</dbReference>
<dbReference type="KEGG" id="tmk:QGN29_02730"/>
<evidence type="ECO:0000259" key="11">
    <source>
        <dbReference type="PROSITE" id="PS50110"/>
    </source>
</evidence>
<dbReference type="InterPro" id="IPR027417">
    <property type="entry name" value="P-loop_NTPase"/>
</dbReference>
<organism evidence="12 13">
    <name type="scientific">Temperatibacter marinus</name>
    <dbReference type="NCBI Taxonomy" id="1456591"/>
    <lineage>
        <taxon>Bacteria</taxon>
        <taxon>Pseudomonadati</taxon>
        <taxon>Pseudomonadota</taxon>
        <taxon>Alphaproteobacteria</taxon>
        <taxon>Kordiimonadales</taxon>
        <taxon>Temperatibacteraceae</taxon>
        <taxon>Temperatibacter</taxon>
    </lineage>
</organism>
<feature type="modified residue" description="4-aspartylphosphate" evidence="9">
    <location>
        <position position="56"/>
    </location>
</feature>
<keyword evidence="4" id="KW-0902">Two-component regulatory system</keyword>
<dbReference type="Pfam" id="PF02954">
    <property type="entry name" value="HTH_8"/>
    <property type="match status" value="1"/>
</dbReference>
<dbReference type="Gene3D" id="1.10.8.60">
    <property type="match status" value="1"/>
</dbReference>
<dbReference type="Gene3D" id="3.40.50.2300">
    <property type="match status" value="1"/>
</dbReference>
<evidence type="ECO:0000256" key="7">
    <source>
        <dbReference type="ARBA" id="ARBA00023159"/>
    </source>
</evidence>
<dbReference type="CDD" id="cd00009">
    <property type="entry name" value="AAA"/>
    <property type="match status" value="1"/>
</dbReference>
<accession>A0AA52EGK9</accession>
<dbReference type="Gene3D" id="1.10.10.60">
    <property type="entry name" value="Homeodomain-like"/>
    <property type="match status" value="1"/>
</dbReference>
<dbReference type="FunFam" id="3.40.50.300:FF:000006">
    <property type="entry name" value="DNA-binding transcriptional regulator NtrC"/>
    <property type="match status" value="1"/>
</dbReference>
<evidence type="ECO:0000256" key="6">
    <source>
        <dbReference type="ARBA" id="ARBA00023125"/>
    </source>
</evidence>
<keyword evidence="7" id="KW-0010">Activator</keyword>
<dbReference type="GO" id="GO:0043565">
    <property type="term" value="F:sequence-specific DNA binding"/>
    <property type="evidence" value="ECO:0007669"/>
    <property type="project" value="InterPro"/>
</dbReference>
<feature type="domain" description="Response regulatory" evidence="11">
    <location>
        <begin position="7"/>
        <end position="121"/>
    </location>
</feature>
<dbReference type="PROSITE" id="PS50110">
    <property type="entry name" value="RESPONSE_REGULATORY"/>
    <property type="match status" value="1"/>
</dbReference>
<dbReference type="InterPro" id="IPR025943">
    <property type="entry name" value="Sigma_54_int_dom_ATP-bd_2"/>
</dbReference>
<dbReference type="RefSeq" id="WP_310799136.1">
    <property type="nucleotide sequence ID" value="NZ_CP123872.1"/>
</dbReference>
<reference evidence="12" key="1">
    <citation type="submission" date="2023-04" db="EMBL/GenBank/DDBJ databases">
        <title>Complete genome sequence of Temperatibacter marinus.</title>
        <authorList>
            <person name="Rong J.-C."/>
            <person name="Yi M.-L."/>
            <person name="Zhao Q."/>
        </authorList>
    </citation>
    <scope>NUCLEOTIDE SEQUENCE</scope>
    <source>
        <strain evidence="12">NBRC 110045</strain>
    </source>
</reference>
<evidence type="ECO:0000256" key="5">
    <source>
        <dbReference type="ARBA" id="ARBA00023015"/>
    </source>
</evidence>